<keyword evidence="2" id="KW-0949">S-adenosyl-L-methionine</keyword>
<evidence type="ECO:0000256" key="8">
    <source>
        <dbReference type="ARBA" id="ARBA00048428"/>
    </source>
</evidence>
<evidence type="ECO:0000256" key="3">
    <source>
        <dbReference type="ARBA" id="ARBA00034487"/>
    </source>
</evidence>
<keyword evidence="10" id="KW-0489">Methyltransferase</keyword>
<keyword evidence="11" id="KW-1185">Reference proteome</keyword>
<dbReference type="Pfam" id="PF13847">
    <property type="entry name" value="Methyltransf_31"/>
    <property type="match status" value="1"/>
</dbReference>
<evidence type="ECO:0000256" key="4">
    <source>
        <dbReference type="ARBA" id="ARBA00034521"/>
    </source>
</evidence>
<dbReference type="PANTHER" id="PTHR43675:SF8">
    <property type="entry name" value="ARSENITE METHYLTRANSFERASE"/>
    <property type="match status" value="1"/>
</dbReference>
<evidence type="ECO:0000256" key="7">
    <source>
        <dbReference type="ARBA" id="ARBA00047943"/>
    </source>
</evidence>
<organism evidence="10 11">
    <name type="scientific">Dichotomopilus funicola</name>
    <dbReference type="NCBI Taxonomy" id="1934379"/>
    <lineage>
        <taxon>Eukaryota</taxon>
        <taxon>Fungi</taxon>
        <taxon>Dikarya</taxon>
        <taxon>Ascomycota</taxon>
        <taxon>Pezizomycotina</taxon>
        <taxon>Sordariomycetes</taxon>
        <taxon>Sordariomycetidae</taxon>
        <taxon>Sordariales</taxon>
        <taxon>Chaetomiaceae</taxon>
        <taxon>Dichotomopilus</taxon>
    </lineage>
</organism>
<name>A0AAN6V0C8_9PEZI</name>
<dbReference type="GeneID" id="87818058"/>
<dbReference type="InterPro" id="IPR025714">
    <property type="entry name" value="Methyltranfer_dom"/>
</dbReference>
<evidence type="ECO:0000259" key="9">
    <source>
        <dbReference type="Pfam" id="PF13847"/>
    </source>
</evidence>
<sequence>MEPSQIYDDVREHYSSAARSTRVKYGETVAKSFGYTADELTNIPQDANLGLSCGNPLAIATLKEGETVIDLGSGAGFDIFLASTKVGPSGRAIGIDMNDDMLARANRIKSTQPPPTSHITFLKAKITSIPLPSDTADCIISNCVINLVPHADKPTVFREMYRLLKPGGRVAMSDILAKKPLPEKLREDMAMYVGCIAGASEVGEYEGWLEGVGFEEVVIVDTGADLNVYLETGDDGEAKGSCCAPAAPASGGSACCAPAAVVPEKTDINEFAGSYKIFAVKN</sequence>
<dbReference type="AlphaFoldDB" id="A0AAN6V0C8"/>
<evidence type="ECO:0000313" key="11">
    <source>
        <dbReference type="Proteomes" id="UP001302676"/>
    </source>
</evidence>
<reference evidence="10" key="2">
    <citation type="submission" date="2023-05" db="EMBL/GenBank/DDBJ databases">
        <authorList>
            <consortium name="Lawrence Berkeley National Laboratory"/>
            <person name="Steindorff A."/>
            <person name="Hensen N."/>
            <person name="Bonometti L."/>
            <person name="Westerberg I."/>
            <person name="Brannstrom I.O."/>
            <person name="Guillou S."/>
            <person name="Cros-Aarteil S."/>
            <person name="Calhoun S."/>
            <person name="Haridas S."/>
            <person name="Kuo A."/>
            <person name="Mondo S."/>
            <person name="Pangilinan J."/>
            <person name="Riley R."/>
            <person name="Labutti K."/>
            <person name="Andreopoulos B."/>
            <person name="Lipzen A."/>
            <person name="Chen C."/>
            <person name="Yanf M."/>
            <person name="Daum C."/>
            <person name="Ng V."/>
            <person name="Clum A."/>
            <person name="Ohm R."/>
            <person name="Martin F."/>
            <person name="Silar P."/>
            <person name="Natvig D."/>
            <person name="Lalanne C."/>
            <person name="Gautier V."/>
            <person name="Ament-Velasquez S.L."/>
            <person name="Kruys A."/>
            <person name="Hutchinson M.I."/>
            <person name="Powell A.J."/>
            <person name="Barry K."/>
            <person name="Miller A.N."/>
            <person name="Grigoriev I.V."/>
            <person name="Debuchy R."/>
            <person name="Gladieux P."/>
            <person name="Thoren M.H."/>
            <person name="Johannesson H."/>
        </authorList>
    </citation>
    <scope>NUCLEOTIDE SEQUENCE</scope>
    <source>
        <strain evidence="10">CBS 141.50</strain>
    </source>
</reference>
<dbReference type="RefSeq" id="XP_062635151.1">
    <property type="nucleotide sequence ID" value="XM_062781445.1"/>
</dbReference>
<comment type="catalytic activity">
    <reaction evidence="8">
        <text>arsenic triglutathione + 3 [thioredoxin]-dithiol + 3 S-adenosyl-L-methionine = trimethylarsine + 3 [thioredoxin]-disulfide + 3 glutathione + 3 S-adenosyl-L-homocysteine + 3 H(+)</text>
        <dbReference type="Rhea" id="RHEA:69432"/>
        <dbReference type="Rhea" id="RHEA-COMP:10698"/>
        <dbReference type="Rhea" id="RHEA-COMP:10700"/>
        <dbReference type="ChEBI" id="CHEBI:15378"/>
        <dbReference type="ChEBI" id="CHEBI:27130"/>
        <dbReference type="ChEBI" id="CHEBI:29950"/>
        <dbReference type="ChEBI" id="CHEBI:50058"/>
        <dbReference type="ChEBI" id="CHEBI:57856"/>
        <dbReference type="ChEBI" id="CHEBI:57925"/>
        <dbReference type="ChEBI" id="CHEBI:59789"/>
        <dbReference type="ChEBI" id="CHEBI:183640"/>
        <dbReference type="EC" id="2.1.1.137"/>
    </reaction>
</comment>
<dbReference type="GO" id="GO:0032259">
    <property type="term" value="P:methylation"/>
    <property type="evidence" value="ECO:0007669"/>
    <property type="project" value="UniProtKB-KW"/>
</dbReference>
<dbReference type="EC" id="2.1.1.137" evidence="4"/>
<protein>
    <recommendedName>
        <fullName evidence="5">Arsenite methyltransferase</fullName>
        <ecNumber evidence="4">2.1.1.137</ecNumber>
    </recommendedName>
</protein>
<evidence type="ECO:0000256" key="1">
    <source>
        <dbReference type="ARBA" id="ARBA00022679"/>
    </source>
</evidence>
<evidence type="ECO:0000313" key="10">
    <source>
        <dbReference type="EMBL" id="KAK4141780.1"/>
    </source>
</evidence>
<dbReference type="SUPFAM" id="SSF53335">
    <property type="entry name" value="S-adenosyl-L-methionine-dependent methyltransferases"/>
    <property type="match status" value="1"/>
</dbReference>
<feature type="domain" description="Methyltransferase" evidence="9">
    <location>
        <begin position="63"/>
        <end position="210"/>
    </location>
</feature>
<dbReference type="InterPro" id="IPR029063">
    <property type="entry name" value="SAM-dependent_MTases_sf"/>
</dbReference>
<gene>
    <name evidence="10" type="ORF">C8A04DRAFT_30626</name>
</gene>
<comment type="catalytic activity">
    <reaction evidence="6">
        <text>arsenic triglutathione + [thioredoxin]-dithiol + S-adenosyl-L-methionine + 2 H2O = methylarsonous acid + [thioredoxin]-disulfide + 3 glutathione + S-adenosyl-L-homocysteine + H(+)</text>
        <dbReference type="Rhea" id="RHEA:69460"/>
        <dbReference type="Rhea" id="RHEA-COMP:10698"/>
        <dbReference type="Rhea" id="RHEA-COMP:10700"/>
        <dbReference type="ChEBI" id="CHEBI:15377"/>
        <dbReference type="ChEBI" id="CHEBI:15378"/>
        <dbReference type="ChEBI" id="CHEBI:17826"/>
        <dbReference type="ChEBI" id="CHEBI:29950"/>
        <dbReference type="ChEBI" id="CHEBI:50058"/>
        <dbReference type="ChEBI" id="CHEBI:57856"/>
        <dbReference type="ChEBI" id="CHEBI:57925"/>
        <dbReference type="ChEBI" id="CHEBI:59789"/>
        <dbReference type="ChEBI" id="CHEBI:183640"/>
        <dbReference type="EC" id="2.1.1.137"/>
    </reaction>
</comment>
<dbReference type="EMBL" id="MU853606">
    <property type="protein sequence ID" value="KAK4141780.1"/>
    <property type="molecule type" value="Genomic_DNA"/>
</dbReference>
<evidence type="ECO:0000256" key="6">
    <source>
        <dbReference type="ARBA" id="ARBA00047941"/>
    </source>
</evidence>
<comment type="caution">
    <text evidence="10">The sequence shown here is derived from an EMBL/GenBank/DDBJ whole genome shotgun (WGS) entry which is preliminary data.</text>
</comment>
<evidence type="ECO:0000256" key="5">
    <source>
        <dbReference type="ARBA" id="ARBA00034545"/>
    </source>
</evidence>
<dbReference type="Proteomes" id="UP001302676">
    <property type="component" value="Unassembled WGS sequence"/>
</dbReference>
<dbReference type="GO" id="GO:0030791">
    <property type="term" value="F:arsenite methyltransferase activity"/>
    <property type="evidence" value="ECO:0007669"/>
    <property type="project" value="UniProtKB-EC"/>
</dbReference>
<comment type="similarity">
    <text evidence="3">Belongs to the methyltransferase superfamily. Arsenite methyltransferase family.</text>
</comment>
<reference evidence="10" key="1">
    <citation type="journal article" date="2023" name="Mol. Phylogenet. Evol.">
        <title>Genome-scale phylogeny and comparative genomics of the fungal order Sordariales.</title>
        <authorList>
            <person name="Hensen N."/>
            <person name="Bonometti L."/>
            <person name="Westerberg I."/>
            <person name="Brannstrom I.O."/>
            <person name="Guillou S."/>
            <person name="Cros-Aarteil S."/>
            <person name="Calhoun S."/>
            <person name="Haridas S."/>
            <person name="Kuo A."/>
            <person name="Mondo S."/>
            <person name="Pangilinan J."/>
            <person name="Riley R."/>
            <person name="LaButti K."/>
            <person name="Andreopoulos B."/>
            <person name="Lipzen A."/>
            <person name="Chen C."/>
            <person name="Yan M."/>
            <person name="Daum C."/>
            <person name="Ng V."/>
            <person name="Clum A."/>
            <person name="Steindorff A."/>
            <person name="Ohm R.A."/>
            <person name="Martin F."/>
            <person name="Silar P."/>
            <person name="Natvig D.O."/>
            <person name="Lalanne C."/>
            <person name="Gautier V."/>
            <person name="Ament-Velasquez S.L."/>
            <person name="Kruys A."/>
            <person name="Hutchinson M.I."/>
            <person name="Powell A.J."/>
            <person name="Barry K."/>
            <person name="Miller A.N."/>
            <person name="Grigoriev I.V."/>
            <person name="Debuchy R."/>
            <person name="Gladieux P."/>
            <person name="Hiltunen Thoren M."/>
            <person name="Johannesson H."/>
        </authorList>
    </citation>
    <scope>NUCLEOTIDE SEQUENCE</scope>
    <source>
        <strain evidence="10">CBS 141.50</strain>
    </source>
</reference>
<dbReference type="PANTHER" id="PTHR43675">
    <property type="entry name" value="ARSENITE METHYLTRANSFERASE"/>
    <property type="match status" value="1"/>
</dbReference>
<proteinExistence type="inferred from homology"/>
<dbReference type="InterPro" id="IPR026669">
    <property type="entry name" value="Arsenite_MeTrfase-like"/>
</dbReference>
<dbReference type="CDD" id="cd02440">
    <property type="entry name" value="AdoMet_MTases"/>
    <property type="match status" value="1"/>
</dbReference>
<comment type="catalytic activity">
    <reaction evidence="7">
        <text>arsenic triglutathione + 2 [thioredoxin]-dithiol + 2 S-adenosyl-L-methionine + H2O = dimethylarsinous acid + 2 [thioredoxin]-disulfide + 3 glutathione + 2 S-adenosyl-L-homocysteine + 2 H(+)</text>
        <dbReference type="Rhea" id="RHEA:69464"/>
        <dbReference type="Rhea" id="RHEA-COMP:10698"/>
        <dbReference type="Rhea" id="RHEA-COMP:10700"/>
        <dbReference type="ChEBI" id="CHEBI:15377"/>
        <dbReference type="ChEBI" id="CHEBI:15378"/>
        <dbReference type="ChEBI" id="CHEBI:23808"/>
        <dbReference type="ChEBI" id="CHEBI:29950"/>
        <dbReference type="ChEBI" id="CHEBI:50058"/>
        <dbReference type="ChEBI" id="CHEBI:57856"/>
        <dbReference type="ChEBI" id="CHEBI:57925"/>
        <dbReference type="ChEBI" id="CHEBI:59789"/>
        <dbReference type="ChEBI" id="CHEBI:183640"/>
        <dbReference type="EC" id="2.1.1.137"/>
    </reaction>
</comment>
<evidence type="ECO:0000256" key="2">
    <source>
        <dbReference type="ARBA" id="ARBA00022691"/>
    </source>
</evidence>
<dbReference type="Gene3D" id="3.40.50.150">
    <property type="entry name" value="Vaccinia Virus protein VP39"/>
    <property type="match status" value="1"/>
</dbReference>
<accession>A0AAN6V0C8</accession>
<keyword evidence="1" id="KW-0808">Transferase</keyword>